<sequence>MDVKETTLDPSSIQRLIHFVHNLEQKLLTVRSTHEQLQQLMSIATKTHENILEELTTIKRVLNKDQTVLEEETQLNNNEEEEEEEEEEEVLVEEQSPPSIKSFESKSLTNLSTTSTPDPPSLYSSSTMSVTTTDPRPNSSLQKRSSNLKRSDSRIKSGKSVSFCFDENKESTNENPPTEAFEEITTPVIPYQRENSDLMPDLFKQHHKEITNKPTIGYKMGNTLSNIRIHEIEPMNGEYLRLLNISNSDDYDLGGHFLQQNLACTPVCRFRFPYNTVIRAGQTVTIWCGALREIEPQPPHLFVWKEQRRWETGPECVTILAKPNGQAVAWARSSYRVNSDQSSSDILFVQSKSNGGVSDVSSLSGSSFKNRSRLSAFNFIGKDKPPFAHSPSSPVHPDCSGVNSNIPNDLRSNMHQQGGISQLLVRPKSSPFASHTGCKQDLISLNFLRNQQTQEQKQTSVKT</sequence>
<feature type="compositionally biased region" description="Polar residues" evidence="1">
    <location>
        <begin position="401"/>
        <end position="414"/>
    </location>
</feature>
<reference evidence="3" key="1">
    <citation type="submission" date="2021-02" db="EMBL/GenBank/DDBJ databases">
        <authorList>
            <person name="Nowell W R."/>
        </authorList>
    </citation>
    <scope>NUCLEOTIDE SEQUENCE</scope>
</reference>
<dbReference type="AlphaFoldDB" id="A0A814RK14"/>
<accession>A0A814RK14</accession>
<dbReference type="GO" id="GO:0005737">
    <property type="term" value="C:cytoplasm"/>
    <property type="evidence" value="ECO:0007669"/>
    <property type="project" value="TreeGrafter"/>
</dbReference>
<evidence type="ECO:0000313" key="4">
    <source>
        <dbReference type="Proteomes" id="UP000663828"/>
    </source>
</evidence>
<proteinExistence type="predicted"/>
<organism evidence="3 4">
    <name type="scientific">Adineta ricciae</name>
    <name type="common">Rotifer</name>
    <dbReference type="NCBI Taxonomy" id="249248"/>
    <lineage>
        <taxon>Eukaryota</taxon>
        <taxon>Metazoa</taxon>
        <taxon>Spiralia</taxon>
        <taxon>Gnathifera</taxon>
        <taxon>Rotifera</taxon>
        <taxon>Eurotatoria</taxon>
        <taxon>Bdelloidea</taxon>
        <taxon>Adinetida</taxon>
        <taxon>Adinetidae</taxon>
        <taxon>Adineta</taxon>
    </lineage>
</organism>
<feature type="compositionally biased region" description="Low complexity" evidence="1">
    <location>
        <begin position="105"/>
        <end position="127"/>
    </location>
</feature>
<dbReference type="InterPro" id="IPR036415">
    <property type="entry name" value="Lamin_tail_dom_sf"/>
</dbReference>
<feature type="region of interest" description="Disordered" evidence="1">
    <location>
        <begin position="388"/>
        <end position="414"/>
    </location>
</feature>
<evidence type="ECO:0000256" key="1">
    <source>
        <dbReference type="SAM" id="MobiDB-lite"/>
    </source>
</evidence>
<feature type="compositionally biased region" description="Acidic residues" evidence="1">
    <location>
        <begin position="71"/>
        <end position="92"/>
    </location>
</feature>
<dbReference type="Pfam" id="PF00932">
    <property type="entry name" value="LTD"/>
    <property type="match status" value="1"/>
</dbReference>
<dbReference type="InterPro" id="IPR001322">
    <property type="entry name" value="Lamin_tail_dom"/>
</dbReference>
<dbReference type="Proteomes" id="UP000663828">
    <property type="component" value="Unassembled WGS sequence"/>
</dbReference>
<dbReference type="PROSITE" id="PS51841">
    <property type="entry name" value="LTD"/>
    <property type="match status" value="1"/>
</dbReference>
<gene>
    <name evidence="3" type="ORF">XAT740_LOCUS20080</name>
</gene>
<protein>
    <recommendedName>
        <fullName evidence="2">LTD domain-containing protein</fullName>
    </recommendedName>
</protein>
<comment type="caution">
    <text evidence="3">The sequence shown here is derived from an EMBL/GenBank/DDBJ whole genome shotgun (WGS) entry which is preliminary data.</text>
</comment>
<feature type="region of interest" description="Disordered" evidence="1">
    <location>
        <begin position="71"/>
        <end position="155"/>
    </location>
</feature>
<feature type="compositionally biased region" description="Polar residues" evidence="1">
    <location>
        <begin position="128"/>
        <end position="145"/>
    </location>
</feature>
<dbReference type="Gene3D" id="2.60.40.1260">
    <property type="entry name" value="Lamin Tail domain"/>
    <property type="match status" value="1"/>
</dbReference>
<dbReference type="SUPFAM" id="SSF74853">
    <property type="entry name" value="Lamin A/C globular tail domain"/>
    <property type="match status" value="1"/>
</dbReference>
<dbReference type="EMBL" id="CAJNOR010001389">
    <property type="protein sequence ID" value="CAF1134456.1"/>
    <property type="molecule type" value="Genomic_DNA"/>
</dbReference>
<dbReference type="PANTHER" id="PTHR47012:SF2">
    <property type="entry name" value="LTD DOMAIN-CONTAINING PROTEIN"/>
    <property type="match status" value="1"/>
</dbReference>
<dbReference type="InterPro" id="IPR042840">
    <property type="entry name" value="LMNTD1"/>
</dbReference>
<dbReference type="GO" id="GO:0005635">
    <property type="term" value="C:nuclear envelope"/>
    <property type="evidence" value="ECO:0007669"/>
    <property type="project" value="TreeGrafter"/>
</dbReference>
<name>A0A814RK14_ADIRI</name>
<dbReference type="PANTHER" id="PTHR47012">
    <property type="entry name" value="LAMIN TAIL DOMAIN-CONTAINING PROTEIN 1"/>
    <property type="match status" value="1"/>
</dbReference>
<feature type="domain" description="LTD" evidence="2">
    <location>
        <begin position="218"/>
        <end position="339"/>
    </location>
</feature>
<evidence type="ECO:0000259" key="2">
    <source>
        <dbReference type="PROSITE" id="PS51841"/>
    </source>
</evidence>
<keyword evidence="4" id="KW-1185">Reference proteome</keyword>
<evidence type="ECO:0000313" key="3">
    <source>
        <dbReference type="EMBL" id="CAF1134456.1"/>
    </source>
</evidence>